<proteinExistence type="predicted"/>
<dbReference type="EMBL" id="JAHLQF010000003">
    <property type="protein sequence ID" value="MBU5485247.1"/>
    <property type="molecule type" value="Genomic_DNA"/>
</dbReference>
<reference evidence="1 2" key="1">
    <citation type="submission" date="2021-06" db="EMBL/GenBank/DDBJ databases">
        <authorList>
            <person name="Sun Q."/>
            <person name="Li D."/>
        </authorList>
    </citation>
    <scope>NUCLEOTIDE SEQUENCE [LARGE SCALE GENOMIC DNA]</scope>
    <source>
        <strain evidence="1 2">MSJ-11</strain>
    </source>
</reference>
<evidence type="ECO:0000313" key="1">
    <source>
        <dbReference type="EMBL" id="MBU5485247.1"/>
    </source>
</evidence>
<evidence type="ECO:0000313" key="2">
    <source>
        <dbReference type="Proteomes" id="UP000726170"/>
    </source>
</evidence>
<name>A0ABS6EJD4_9CLOT</name>
<comment type="caution">
    <text evidence="1">The sequence shown here is derived from an EMBL/GenBank/DDBJ whole genome shotgun (WGS) entry which is preliminary data.</text>
</comment>
<dbReference type="Proteomes" id="UP000726170">
    <property type="component" value="Unassembled WGS sequence"/>
</dbReference>
<organism evidence="1 2">
    <name type="scientific">Clostridium mobile</name>
    <dbReference type="NCBI Taxonomy" id="2841512"/>
    <lineage>
        <taxon>Bacteria</taxon>
        <taxon>Bacillati</taxon>
        <taxon>Bacillota</taxon>
        <taxon>Clostridia</taxon>
        <taxon>Eubacteriales</taxon>
        <taxon>Clostridiaceae</taxon>
        <taxon>Clostridium</taxon>
    </lineage>
</organism>
<sequence length="64" mass="7402">MKEGDSEASYAHYALHKLKIRPGVLMGKSPLDTIDRKERAFIYASIDIHVENEKKAMNKSRKKR</sequence>
<gene>
    <name evidence="1" type="ORF">KQI86_12955</name>
</gene>
<protein>
    <submittedName>
        <fullName evidence="1">Uncharacterized protein</fullName>
    </submittedName>
</protein>
<keyword evidence="2" id="KW-1185">Reference proteome</keyword>
<accession>A0ABS6EJD4</accession>